<proteinExistence type="predicted"/>
<evidence type="ECO:0000313" key="2">
    <source>
        <dbReference type="RefSeq" id="XP_033236335.1"/>
    </source>
</evidence>
<evidence type="ECO:0000313" key="1">
    <source>
        <dbReference type="Proteomes" id="UP000001819"/>
    </source>
</evidence>
<name>A0A6I8VZ08_DROPS</name>
<dbReference type="RefSeq" id="XP_033236335.1">
    <property type="nucleotide sequence ID" value="XM_033380444.1"/>
</dbReference>
<reference evidence="2" key="1">
    <citation type="submission" date="2025-08" db="UniProtKB">
        <authorList>
            <consortium name="RefSeq"/>
        </authorList>
    </citation>
    <scope>IDENTIFICATION</scope>
    <source>
        <strain evidence="2">MV-25-SWS-2005</strain>
        <tissue evidence="2">Whole body</tissue>
    </source>
</reference>
<dbReference type="Proteomes" id="UP000001819">
    <property type="component" value="Chromosome 4"/>
</dbReference>
<accession>A0A6I8VZ08</accession>
<gene>
    <name evidence="2" type="primary">LOC6903264</name>
</gene>
<protein>
    <submittedName>
        <fullName evidence="2">Uncharacterized protein isoform X2</fullName>
    </submittedName>
</protein>
<keyword evidence="1" id="KW-1185">Reference proteome</keyword>
<organism evidence="1 2">
    <name type="scientific">Drosophila pseudoobscura pseudoobscura</name>
    <name type="common">Fruit fly</name>
    <dbReference type="NCBI Taxonomy" id="46245"/>
    <lineage>
        <taxon>Eukaryota</taxon>
        <taxon>Metazoa</taxon>
        <taxon>Ecdysozoa</taxon>
        <taxon>Arthropoda</taxon>
        <taxon>Hexapoda</taxon>
        <taxon>Insecta</taxon>
        <taxon>Pterygota</taxon>
        <taxon>Neoptera</taxon>
        <taxon>Endopterygota</taxon>
        <taxon>Diptera</taxon>
        <taxon>Brachycera</taxon>
        <taxon>Muscomorpha</taxon>
        <taxon>Ephydroidea</taxon>
        <taxon>Drosophilidae</taxon>
        <taxon>Drosophila</taxon>
        <taxon>Sophophora</taxon>
    </lineage>
</organism>
<sequence length="93" mass="10778">MYPRPWGHIGVCHEQGIVQQRTLQRKEGVFAGRREGCVIDIQQPSTFPSFLIYKSSRIKIDLSKYVFIESCREREPNELRIDGLYGKGYRGMG</sequence>
<dbReference type="AlphaFoldDB" id="A0A6I8VZ08"/>